<organism evidence="3 4">
    <name type="scientific">Nonomuraea bangladeshensis</name>
    <dbReference type="NCBI Taxonomy" id="404385"/>
    <lineage>
        <taxon>Bacteria</taxon>
        <taxon>Bacillati</taxon>
        <taxon>Actinomycetota</taxon>
        <taxon>Actinomycetes</taxon>
        <taxon>Streptosporangiales</taxon>
        <taxon>Streptosporangiaceae</taxon>
        <taxon>Nonomuraea</taxon>
    </lineage>
</organism>
<accession>A0ABV3H0S2</accession>
<protein>
    <submittedName>
        <fullName evidence="3">CHAT domain-containing protein</fullName>
    </submittedName>
</protein>
<dbReference type="Pfam" id="PF12770">
    <property type="entry name" value="CHAT"/>
    <property type="match status" value="1"/>
</dbReference>
<feature type="repeat" description="TPR" evidence="1">
    <location>
        <begin position="704"/>
        <end position="737"/>
    </location>
</feature>
<sequence>MAGDSASQAIARGDALLEQGDLGGAEAAYHQALAADPGSAEALYSLGCVASHRADHAAGLDWARRAIALDPAHRGARALAGNALLGLERYAEALEHLHAVHEDPPGGVHVQLALCYEGMGDLERAELELRAVLERDVTYQTRYLPIAMYDQSPFWADLHAHLARVLRRRGADEEARLHYHLAKRIDPTVELDPGYLEVMRREDLEDHPIDRHRERHWLDELDLSGLGELAEPVRRLLGLAHSADAGELTAAAAALGESERAALVDPAVALIRARQDAGDFSLSARLRAVGDLLVGEDGSELFTAVISSGWRRLLEAAERLHGQEWDEEQALAAAAAEAPVGAPDLLLALVRRFVAVDPVTGLPLARVVAAALGAYELTPDALAALLITAEAWRDGGDLIAAERTAGIVAEEAEPGETLVSALDLLARVQHERGHEHRAVVTLQRYVEEADRSGDLDRRLRSRYNLAVSLAATGQPELAREVAAQGAAMAAPGWAEADFDQLLAWIAGTPAGPGDASEALWDSARSLVDEGRNDEAREILTELLQSLPAHRGRERAAVHLQLARLHDRYEPAEADLRLALAEAIRVGDPQLELAVRQSLSELLLDVDPDAAVHHYGRFVRLQAQPAGEPSPAGSALPEAADPEAALARMTAELNQLSSPGERRRAAVTAGIAAVDLNRPELAEEPLRLAIELASGGDWADPDDEMAARIALGTAYRWTGRYDEAIEHYEAALRVAERFGEELEIADISGRLGIALRFADRLDEAVAAYERAGDLLRRYDRAQGLAMNQMNLASALFLLGRRAQATATAADALREFELLGEREWALRTLTLLATHISSADELPPRIAQALREGAARSPDPLLLGWSWSDRALRLLDEGDIAGAEHAMGQAIEVHRGRDRYNEARALLNRAGVLGPYRPEVALADARAALEIAGSLGQETLAADAESELLRLALDRRDASSIEQHLDSLTARWTRLRRSLRTDRDRVSFAAEAAGLTKAAAAYYLDEEEFDRAARALDQSRALALADLLATRLPDDVPPSQAAALLGELPVPTLAVSLDHLGDRLVLGLLRAGDPAPRFVVSPLGLAEVTRLLADFDQELVEYGGHGAQTWPRTVRHLLRPALEELAPGEQVLFMPEGDLQRLPLHAVLDGTPAFYAPSFATLALARARPPRTSAVPLVTVGVAFPDEARAVALTFEGGRCMSGRHLSKEDVRESVAEAAIVHFACHGYFDTRNFTDSGLLLRVTQDPVREEILSLRDLADWRLHADLVVLSACETGLGQVVPSDFLGLSRGMLAAGARAVLATLWPVDDTRTQAIILDLYRRLERQRRERGRIDVAAALATAQARARESLPLYDWAGFKLIGWPVLDLAKEGAP</sequence>
<dbReference type="PANTHER" id="PTHR10098">
    <property type="entry name" value="RAPSYN-RELATED"/>
    <property type="match status" value="1"/>
</dbReference>
<dbReference type="InterPro" id="IPR019734">
    <property type="entry name" value="TPR_rpt"/>
</dbReference>
<name>A0ABV3H0S2_9ACTN</name>
<dbReference type="PANTHER" id="PTHR10098:SF108">
    <property type="entry name" value="TETRATRICOPEPTIDE REPEAT PROTEIN 28"/>
    <property type="match status" value="1"/>
</dbReference>
<dbReference type="Proteomes" id="UP001552427">
    <property type="component" value="Unassembled WGS sequence"/>
</dbReference>
<keyword evidence="4" id="KW-1185">Reference proteome</keyword>
<evidence type="ECO:0000259" key="2">
    <source>
        <dbReference type="Pfam" id="PF12770"/>
    </source>
</evidence>
<dbReference type="PROSITE" id="PS50005">
    <property type="entry name" value="TPR"/>
    <property type="match status" value="1"/>
</dbReference>
<proteinExistence type="predicted"/>
<dbReference type="EMBL" id="JBFARM010000003">
    <property type="protein sequence ID" value="MEV4286010.1"/>
    <property type="molecule type" value="Genomic_DNA"/>
</dbReference>
<dbReference type="InterPro" id="IPR024983">
    <property type="entry name" value="CHAT_dom"/>
</dbReference>
<evidence type="ECO:0000313" key="4">
    <source>
        <dbReference type="Proteomes" id="UP001552427"/>
    </source>
</evidence>
<dbReference type="SUPFAM" id="SSF48452">
    <property type="entry name" value="TPR-like"/>
    <property type="match status" value="3"/>
</dbReference>
<dbReference type="Pfam" id="PF13424">
    <property type="entry name" value="TPR_12"/>
    <property type="match status" value="1"/>
</dbReference>
<dbReference type="InterPro" id="IPR011990">
    <property type="entry name" value="TPR-like_helical_dom_sf"/>
</dbReference>
<comment type="caution">
    <text evidence="3">The sequence shown here is derived from an EMBL/GenBank/DDBJ whole genome shotgun (WGS) entry which is preliminary data.</text>
</comment>
<keyword evidence="1" id="KW-0802">TPR repeat</keyword>
<reference evidence="3 4" key="1">
    <citation type="submission" date="2024-06" db="EMBL/GenBank/DDBJ databases">
        <title>The Natural Products Discovery Center: Release of the First 8490 Sequenced Strains for Exploring Actinobacteria Biosynthetic Diversity.</title>
        <authorList>
            <person name="Kalkreuter E."/>
            <person name="Kautsar S.A."/>
            <person name="Yang D."/>
            <person name="Bader C.D."/>
            <person name="Teijaro C.N."/>
            <person name="Fluegel L."/>
            <person name="Davis C.M."/>
            <person name="Simpson J.R."/>
            <person name="Lauterbach L."/>
            <person name="Steele A.D."/>
            <person name="Gui C."/>
            <person name="Meng S."/>
            <person name="Li G."/>
            <person name="Viehrig K."/>
            <person name="Ye F."/>
            <person name="Su P."/>
            <person name="Kiefer A.F."/>
            <person name="Nichols A."/>
            <person name="Cepeda A.J."/>
            <person name="Yan W."/>
            <person name="Fan B."/>
            <person name="Jiang Y."/>
            <person name="Adhikari A."/>
            <person name="Zheng C.-J."/>
            <person name="Schuster L."/>
            <person name="Cowan T.M."/>
            <person name="Smanski M.J."/>
            <person name="Chevrette M.G."/>
            <person name="De Carvalho L.P.S."/>
            <person name="Shen B."/>
        </authorList>
    </citation>
    <scope>NUCLEOTIDE SEQUENCE [LARGE SCALE GENOMIC DNA]</scope>
    <source>
        <strain evidence="3 4">NPDC049574</strain>
    </source>
</reference>
<dbReference type="Gene3D" id="1.25.40.10">
    <property type="entry name" value="Tetratricopeptide repeat domain"/>
    <property type="match status" value="3"/>
</dbReference>
<evidence type="ECO:0000256" key="1">
    <source>
        <dbReference type="PROSITE-ProRule" id="PRU00339"/>
    </source>
</evidence>
<dbReference type="SMART" id="SM00028">
    <property type="entry name" value="TPR"/>
    <property type="match status" value="7"/>
</dbReference>
<dbReference type="RefSeq" id="WP_364447495.1">
    <property type="nucleotide sequence ID" value="NZ_JBFARM010000003.1"/>
</dbReference>
<gene>
    <name evidence="3" type="ORF">AB0K40_10960</name>
</gene>
<feature type="domain" description="CHAT" evidence="2">
    <location>
        <begin position="1113"/>
        <end position="1360"/>
    </location>
</feature>
<dbReference type="Pfam" id="PF13432">
    <property type="entry name" value="TPR_16"/>
    <property type="match status" value="1"/>
</dbReference>
<evidence type="ECO:0000313" key="3">
    <source>
        <dbReference type="EMBL" id="MEV4286010.1"/>
    </source>
</evidence>